<dbReference type="AlphaFoldDB" id="A0A5N4EJJ5"/>
<keyword evidence="3" id="KW-1185">Reference proteome</keyword>
<comment type="caution">
    <text evidence="2">The sequence shown here is derived from an EMBL/GenBank/DDBJ whole genome shotgun (WGS) entry which is preliminary data.</text>
</comment>
<proteinExistence type="predicted"/>
<dbReference type="Proteomes" id="UP000299084">
    <property type="component" value="Unassembled WGS sequence"/>
</dbReference>
<organism evidence="2 3">
    <name type="scientific">Camelus dromedarius</name>
    <name type="common">Dromedary</name>
    <name type="synonym">Arabian camel</name>
    <dbReference type="NCBI Taxonomy" id="9838"/>
    <lineage>
        <taxon>Eukaryota</taxon>
        <taxon>Metazoa</taxon>
        <taxon>Chordata</taxon>
        <taxon>Craniata</taxon>
        <taxon>Vertebrata</taxon>
        <taxon>Euteleostomi</taxon>
        <taxon>Mammalia</taxon>
        <taxon>Eutheria</taxon>
        <taxon>Laurasiatheria</taxon>
        <taxon>Artiodactyla</taxon>
        <taxon>Tylopoda</taxon>
        <taxon>Camelidae</taxon>
        <taxon>Camelus</taxon>
    </lineage>
</organism>
<gene>
    <name evidence="2" type="ORF">Cadr_000000403</name>
</gene>
<evidence type="ECO:0000313" key="2">
    <source>
        <dbReference type="EMBL" id="KAB1283698.1"/>
    </source>
</evidence>
<protein>
    <submittedName>
        <fullName evidence="2">Uncharacterized protein</fullName>
    </submittedName>
</protein>
<sequence>MITLLGLATQPPHLCKDLTSLPPPDSPPHDRHCDVR</sequence>
<evidence type="ECO:0000313" key="3">
    <source>
        <dbReference type="Proteomes" id="UP000299084"/>
    </source>
</evidence>
<accession>A0A5N4EJJ5</accession>
<name>A0A5N4EJJ5_CAMDR</name>
<evidence type="ECO:0000256" key="1">
    <source>
        <dbReference type="SAM" id="MobiDB-lite"/>
    </source>
</evidence>
<feature type="region of interest" description="Disordered" evidence="1">
    <location>
        <begin position="13"/>
        <end position="36"/>
    </location>
</feature>
<reference evidence="2 3" key="1">
    <citation type="journal article" date="2019" name="Mol. Ecol. Resour.">
        <title>Improving Illumina assemblies with Hi-C and long reads: an example with the North African dromedary.</title>
        <authorList>
            <person name="Elbers J.P."/>
            <person name="Rogers M.F."/>
            <person name="Perelman P.L."/>
            <person name="Proskuryakova A.A."/>
            <person name="Serdyukova N.A."/>
            <person name="Johnson W.E."/>
            <person name="Horin P."/>
            <person name="Corander J."/>
            <person name="Murphy D."/>
            <person name="Burger P.A."/>
        </authorList>
    </citation>
    <scope>NUCLEOTIDE SEQUENCE [LARGE SCALE GENOMIC DNA]</scope>
    <source>
        <strain evidence="2">Drom800</strain>
        <tissue evidence="2">Blood</tissue>
    </source>
</reference>
<feature type="compositionally biased region" description="Basic and acidic residues" evidence="1">
    <location>
        <begin position="27"/>
        <end position="36"/>
    </location>
</feature>
<dbReference type="EMBL" id="JWIN03000001">
    <property type="protein sequence ID" value="KAB1283698.1"/>
    <property type="molecule type" value="Genomic_DNA"/>
</dbReference>